<gene>
    <name evidence="1" type="ORF">IFR04_001508</name>
</gene>
<dbReference type="EMBL" id="JAFJYH010000011">
    <property type="protein sequence ID" value="KAG4425358.1"/>
    <property type="molecule type" value="Genomic_DNA"/>
</dbReference>
<dbReference type="InterPro" id="IPR036188">
    <property type="entry name" value="FAD/NAD-bd_sf"/>
</dbReference>
<proteinExistence type="predicted"/>
<accession>A0A8H7WIL9</accession>
<keyword evidence="2" id="KW-1185">Reference proteome</keyword>
<evidence type="ECO:0000313" key="2">
    <source>
        <dbReference type="Proteomes" id="UP000664132"/>
    </source>
</evidence>
<dbReference type="Gene3D" id="3.50.50.60">
    <property type="entry name" value="FAD/NAD(P)-binding domain"/>
    <property type="match status" value="1"/>
</dbReference>
<name>A0A8H7WIL9_9HELO</name>
<protein>
    <submittedName>
        <fullName evidence="1">Uncharacterized protein</fullName>
    </submittedName>
</protein>
<dbReference type="Proteomes" id="UP000664132">
    <property type="component" value="Unassembled WGS sequence"/>
</dbReference>
<evidence type="ECO:0000313" key="1">
    <source>
        <dbReference type="EMBL" id="KAG4425358.1"/>
    </source>
</evidence>
<reference evidence="1" key="1">
    <citation type="submission" date="2021-02" db="EMBL/GenBank/DDBJ databases">
        <title>Genome sequence Cadophora malorum strain M34.</title>
        <authorList>
            <person name="Stefanovic E."/>
            <person name="Vu D."/>
            <person name="Scully C."/>
            <person name="Dijksterhuis J."/>
            <person name="Roader J."/>
            <person name="Houbraken J."/>
        </authorList>
    </citation>
    <scope>NUCLEOTIDE SEQUENCE</scope>
    <source>
        <strain evidence="1">M34</strain>
    </source>
</reference>
<comment type="caution">
    <text evidence="1">The sequence shown here is derived from an EMBL/GenBank/DDBJ whole genome shotgun (WGS) entry which is preliminary data.</text>
</comment>
<organism evidence="1 2">
    <name type="scientific">Cadophora malorum</name>
    <dbReference type="NCBI Taxonomy" id="108018"/>
    <lineage>
        <taxon>Eukaryota</taxon>
        <taxon>Fungi</taxon>
        <taxon>Dikarya</taxon>
        <taxon>Ascomycota</taxon>
        <taxon>Pezizomycotina</taxon>
        <taxon>Leotiomycetes</taxon>
        <taxon>Helotiales</taxon>
        <taxon>Ploettnerulaceae</taxon>
        <taxon>Cadophora</taxon>
    </lineage>
</organism>
<sequence>MAMKDYIVLARRLREFGTLKKSVEEYEKEVLPRSKEVIEMSIKSVKLYYE</sequence>
<dbReference type="AlphaFoldDB" id="A0A8H7WIL9"/>